<dbReference type="AlphaFoldDB" id="A0A6M3M9L6"/>
<proteinExistence type="predicted"/>
<accession>A0A6M3M9L6</accession>
<organism evidence="1">
    <name type="scientific">viral metagenome</name>
    <dbReference type="NCBI Taxonomy" id="1070528"/>
    <lineage>
        <taxon>unclassified sequences</taxon>
        <taxon>metagenomes</taxon>
        <taxon>organismal metagenomes</taxon>
    </lineage>
</organism>
<reference evidence="1" key="1">
    <citation type="submission" date="2020-03" db="EMBL/GenBank/DDBJ databases">
        <title>The deep terrestrial virosphere.</title>
        <authorList>
            <person name="Holmfeldt K."/>
            <person name="Nilsson E."/>
            <person name="Simone D."/>
            <person name="Lopez-Fernandez M."/>
            <person name="Wu X."/>
            <person name="de Brujin I."/>
            <person name="Lundin D."/>
            <person name="Andersson A."/>
            <person name="Bertilsson S."/>
            <person name="Dopson M."/>
        </authorList>
    </citation>
    <scope>NUCLEOTIDE SEQUENCE</scope>
    <source>
        <strain evidence="1">MM171B00234</strain>
    </source>
</reference>
<protein>
    <submittedName>
        <fullName evidence="1">Uncharacterized protein</fullName>
    </submittedName>
</protein>
<gene>
    <name evidence="1" type="ORF">MM171B00234_0022</name>
</gene>
<dbReference type="EMBL" id="MT143884">
    <property type="protein sequence ID" value="QJB04521.1"/>
    <property type="molecule type" value="Genomic_DNA"/>
</dbReference>
<name>A0A6M3M9L6_9ZZZZ</name>
<evidence type="ECO:0000313" key="1">
    <source>
        <dbReference type="EMBL" id="QJB04521.1"/>
    </source>
</evidence>
<sequence>MSEDIPSEEELKAIIIDSAEAVISLEEKLVNVTYDNINKKRQILNMMRELPLETCIKYVKDIIPKEVLEEFKL</sequence>